<accession>A0A0V7ZU72</accession>
<feature type="region of interest" description="Disordered" evidence="1">
    <location>
        <begin position="51"/>
        <end position="103"/>
    </location>
</feature>
<dbReference type="Proteomes" id="UP000053372">
    <property type="component" value="Unassembled WGS sequence"/>
</dbReference>
<sequence>MTQKPSSEKLVSALLQSIDPGQIADSQVRQTVEVLLNLIEQLNSKIKELEEENQKLRDENNRLKGEQGKPEIKANVKKGFKKDHSSEKERTIPKEHSKKSKNETIKIDREEIVVYPKEKLPLDAEFKGYEKVIVQDIRPVRNINLVPKKW</sequence>
<dbReference type="EMBL" id="LMTZ01000077">
    <property type="protein sequence ID" value="KST68212.1"/>
    <property type="molecule type" value="Genomic_DNA"/>
</dbReference>
<comment type="caution">
    <text evidence="2">The sequence shown here is derived from an EMBL/GenBank/DDBJ whole genome shotgun (WGS) entry which is preliminary data.</text>
</comment>
<evidence type="ECO:0000313" key="3">
    <source>
        <dbReference type="Proteomes" id="UP000053372"/>
    </source>
</evidence>
<evidence type="ECO:0008006" key="4">
    <source>
        <dbReference type="Google" id="ProtNLM"/>
    </source>
</evidence>
<name>A0A0V7ZU72_9CYAN</name>
<dbReference type="RefSeq" id="WP_058183570.1">
    <property type="nucleotide sequence ID" value="NZ_LMTZ01000077.1"/>
</dbReference>
<gene>
    <name evidence="2" type="ORF">BC008_32865</name>
</gene>
<dbReference type="AlphaFoldDB" id="A0A0V7ZU72"/>
<dbReference type="OrthoDB" id="514968at2"/>
<protein>
    <recommendedName>
        <fullName evidence="4">Transposase</fullName>
    </recommendedName>
</protein>
<organism evidence="2 3">
    <name type="scientific">Mastigocoleus testarum BC008</name>
    <dbReference type="NCBI Taxonomy" id="371196"/>
    <lineage>
        <taxon>Bacteria</taxon>
        <taxon>Bacillati</taxon>
        <taxon>Cyanobacteriota</taxon>
        <taxon>Cyanophyceae</taxon>
        <taxon>Nostocales</taxon>
        <taxon>Hapalosiphonaceae</taxon>
        <taxon>Mastigocoleus</taxon>
    </lineage>
</organism>
<reference evidence="2 3" key="1">
    <citation type="journal article" date="2015" name="Genome Announc.">
        <title>Draft Genome of the Euendolithic (true boring) Cyanobacterium Mastigocoleus testarum strain BC008.</title>
        <authorList>
            <person name="Guida B.S."/>
            <person name="Garcia-Pichel F."/>
        </authorList>
    </citation>
    <scope>NUCLEOTIDE SEQUENCE [LARGE SCALE GENOMIC DNA]</scope>
    <source>
        <strain evidence="2 3">BC008</strain>
    </source>
</reference>
<feature type="compositionally biased region" description="Basic and acidic residues" evidence="1">
    <location>
        <begin position="82"/>
        <end position="103"/>
    </location>
</feature>
<evidence type="ECO:0000313" key="2">
    <source>
        <dbReference type="EMBL" id="KST68212.1"/>
    </source>
</evidence>
<feature type="compositionally biased region" description="Basic and acidic residues" evidence="1">
    <location>
        <begin position="51"/>
        <end position="74"/>
    </location>
</feature>
<keyword evidence="3" id="KW-1185">Reference proteome</keyword>
<evidence type="ECO:0000256" key="1">
    <source>
        <dbReference type="SAM" id="MobiDB-lite"/>
    </source>
</evidence>
<proteinExistence type="predicted"/>